<evidence type="ECO:0000256" key="2">
    <source>
        <dbReference type="ARBA" id="ARBA00022490"/>
    </source>
</evidence>
<dbReference type="Proteomes" id="UP001337655">
    <property type="component" value="Unassembled WGS sequence"/>
</dbReference>
<evidence type="ECO:0000256" key="4">
    <source>
        <dbReference type="ARBA" id="ARBA00023212"/>
    </source>
</evidence>
<feature type="domain" description="Gamma-Tubulin ring complex non-core subunit mod21 N-terminal" evidence="7">
    <location>
        <begin position="66"/>
        <end position="156"/>
    </location>
</feature>
<keyword evidence="2 5" id="KW-0963">Cytoplasm</keyword>
<evidence type="ECO:0000256" key="1">
    <source>
        <dbReference type="ARBA" id="ARBA00010337"/>
    </source>
</evidence>
<dbReference type="GO" id="GO:0007020">
    <property type="term" value="P:microtubule nucleation"/>
    <property type="evidence" value="ECO:0007669"/>
    <property type="project" value="InterPro"/>
</dbReference>
<dbReference type="GO" id="GO:0005874">
    <property type="term" value="C:microtubule"/>
    <property type="evidence" value="ECO:0007669"/>
    <property type="project" value="UniProtKB-KW"/>
</dbReference>
<dbReference type="Pfam" id="PF04130">
    <property type="entry name" value="GCP_C_terminal"/>
    <property type="match status" value="1"/>
</dbReference>
<dbReference type="PANTHER" id="PTHR19302">
    <property type="entry name" value="GAMMA TUBULIN COMPLEX PROTEIN"/>
    <property type="match status" value="1"/>
</dbReference>
<evidence type="ECO:0000259" key="6">
    <source>
        <dbReference type="Pfam" id="PF04130"/>
    </source>
</evidence>
<proteinExistence type="inferred from homology"/>
<dbReference type="Pfam" id="PF17681">
    <property type="entry name" value="GCP_N_terminal"/>
    <property type="match status" value="1"/>
</dbReference>
<comment type="similarity">
    <text evidence="1 5">Belongs to the TUBGCP family.</text>
</comment>
<dbReference type="PANTHER" id="PTHR19302:SF33">
    <property type="entry name" value="GAMMA-TUBULIN COMPLEX COMPONENT 5"/>
    <property type="match status" value="1"/>
</dbReference>
<evidence type="ECO:0000259" key="7">
    <source>
        <dbReference type="Pfam" id="PF14609"/>
    </source>
</evidence>
<dbReference type="GO" id="GO:0051011">
    <property type="term" value="F:microtubule minus-end binding"/>
    <property type="evidence" value="ECO:0007669"/>
    <property type="project" value="TreeGrafter"/>
</dbReference>
<evidence type="ECO:0000313" key="9">
    <source>
        <dbReference type="EMBL" id="KAK5166739.1"/>
    </source>
</evidence>
<dbReference type="GO" id="GO:0051321">
    <property type="term" value="P:meiotic cell cycle"/>
    <property type="evidence" value="ECO:0007669"/>
    <property type="project" value="TreeGrafter"/>
</dbReference>
<comment type="subcellular location">
    <subcellularLocation>
        <location evidence="5">Cytoplasm</location>
        <location evidence="5">Cytoskeleton</location>
        <location evidence="5">Microtubule organizing center</location>
    </subcellularLocation>
</comment>
<feature type="domain" description="Gamma tubulin complex component C-terminal" evidence="6">
    <location>
        <begin position="546"/>
        <end position="837"/>
    </location>
</feature>
<sequence>MAHAATISRLTDDLVRSIVPAANDDDNAHNQIRDSAVKQLRTANRARTNQFEVQSKLSGLVEKFAVLNRDDLSEALQSRLDALPEDARWLPEILSLLLNLSDRPLERTRLGDVEASTQSFAGEAETLTWEDLLDDDANDDGDLWADVDRGYHSSGDDLTGDEEIDSDLTTSTQATSVVEEDVVTRARSFVQPLEEDALDSVETLHHEIKDALDSGSSISELTLVRETLSMVHGLLTNLYNMDDRSGQVAPKPHLKLATAAISTLDDATTSFAEIGSSINVLRQWVRKEQPVAYIQSCQGSMQKLISGFDRQLASIEQAYVQQAEDVVVSLLSVRARVERCLRPLMCLAEVVKASENSTISPFALLEGLYDQACTAELSGDQDTFASLLPVLLTGLKTYLRPVSRWITSGTCRATDPSSLVEDRDPDCDPGRFWHDRYAMRSLADGLPYMPAFLRPRAGRVFALGKNQAFLRVLRTEHDDDCESDMNTGTPDFASLEHYAHGHSFLPFSQLLDETLDTWLAATSKDSTPILRRALLEDHGLLKTYSSLTSTFCSANGRAFQEFAETLFWSLDHKPKQWKNEFLLTELANNTLGISNITADMPLTVRVDDKSNDGNLVQSSMQQLQFLTLETVFPWPVQNITRSRSPQIYSKAFALLLQTYRAKSLLRNQFLDLRTAAAQGSSISTTTALALGIRYRLTTIIDVLQAHITTTASTLNASLIHETQAAEDIDAMADVWSKHDKLLETSLLLGEKLRPLRQAVVGLLEVCERFDDLWKTLVDFTASAEDDGAEDAEAPSLESFTAALDETSRLLSFLTAGLRSISRAGGNAAVEMLAERLEWITR</sequence>
<name>A0AAV9P6C8_9PEZI</name>
<dbReference type="InterPro" id="IPR041470">
    <property type="entry name" value="GCP_N"/>
</dbReference>
<dbReference type="GO" id="GO:0000930">
    <property type="term" value="C:gamma-tubulin complex"/>
    <property type="evidence" value="ECO:0007669"/>
    <property type="project" value="TreeGrafter"/>
</dbReference>
<dbReference type="GO" id="GO:0031122">
    <property type="term" value="P:cytoplasmic microtubule organization"/>
    <property type="evidence" value="ECO:0007669"/>
    <property type="project" value="TreeGrafter"/>
</dbReference>
<dbReference type="GeneID" id="89929617"/>
<evidence type="ECO:0000313" key="10">
    <source>
        <dbReference type="Proteomes" id="UP001337655"/>
    </source>
</evidence>
<keyword evidence="10" id="KW-1185">Reference proteome</keyword>
<dbReference type="GO" id="GO:0000922">
    <property type="term" value="C:spindle pole"/>
    <property type="evidence" value="ECO:0007669"/>
    <property type="project" value="InterPro"/>
</dbReference>
<dbReference type="GO" id="GO:0000278">
    <property type="term" value="P:mitotic cell cycle"/>
    <property type="evidence" value="ECO:0007669"/>
    <property type="project" value="TreeGrafter"/>
</dbReference>
<dbReference type="GO" id="GO:0051225">
    <property type="term" value="P:spindle assembly"/>
    <property type="evidence" value="ECO:0007669"/>
    <property type="project" value="TreeGrafter"/>
</dbReference>
<dbReference type="EMBL" id="JAVRRT010000013">
    <property type="protein sequence ID" value="KAK5166739.1"/>
    <property type="molecule type" value="Genomic_DNA"/>
</dbReference>
<dbReference type="GO" id="GO:0043015">
    <property type="term" value="F:gamma-tubulin binding"/>
    <property type="evidence" value="ECO:0007669"/>
    <property type="project" value="InterPro"/>
</dbReference>
<evidence type="ECO:0000256" key="3">
    <source>
        <dbReference type="ARBA" id="ARBA00022701"/>
    </source>
</evidence>
<accession>A0AAV9P6C8</accession>
<dbReference type="InterPro" id="IPR040457">
    <property type="entry name" value="GCP_C"/>
</dbReference>
<evidence type="ECO:0000259" key="8">
    <source>
        <dbReference type="Pfam" id="PF17681"/>
    </source>
</evidence>
<reference evidence="9 10" key="1">
    <citation type="submission" date="2023-08" db="EMBL/GenBank/DDBJ databases">
        <title>Black Yeasts Isolated from many extreme environments.</title>
        <authorList>
            <person name="Coleine C."/>
            <person name="Stajich J.E."/>
            <person name="Selbmann L."/>
        </authorList>
    </citation>
    <scope>NUCLEOTIDE SEQUENCE [LARGE SCALE GENOMIC DNA]</scope>
    <source>
        <strain evidence="9 10">CCFEE 5935</strain>
    </source>
</reference>
<dbReference type="AlphaFoldDB" id="A0AAV9P6C8"/>
<organism evidence="9 10">
    <name type="scientific">Saxophila tyrrhenica</name>
    <dbReference type="NCBI Taxonomy" id="1690608"/>
    <lineage>
        <taxon>Eukaryota</taxon>
        <taxon>Fungi</taxon>
        <taxon>Dikarya</taxon>
        <taxon>Ascomycota</taxon>
        <taxon>Pezizomycotina</taxon>
        <taxon>Dothideomycetes</taxon>
        <taxon>Dothideomycetidae</taxon>
        <taxon>Mycosphaerellales</taxon>
        <taxon>Extremaceae</taxon>
        <taxon>Saxophila</taxon>
    </lineage>
</organism>
<dbReference type="InterPro" id="IPR032797">
    <property type="entry name" value="Mod21_N"/>
</dbReference>
<feature type="domain" description="Gamma tubulin complex component protein N-terminal" evidence="8">
    <location>
        <begin position="224"/>
        <end position="485"/>
    </location>
</feature>
<dbReference type="GO" id="GO:0005816">
    <property type="term" value="C:spindle pole body"/>
    <property type="evidence" value="ECO:0007669"/>
    <property type="project" value="UniProtKB-ARBA"/>
</dbReference>
<dbReference type="InterPro" id="IPR007259">
    <property type="entry name" value="GCP"/>
</dbReference>
<dbReference type="CDD" id="cd22572">
    <property type="entry name" value="GCP5_NTD"/>
    <property type="match status" value="1"/>
</dbReference>
<dbReference type="Gene3D" id="1.20.120.1900">
    <property type="entry name" value="Gamma-tubulin complex, C-terminal domain"/>
    <property type="match status" value="1"/>
</dbReference>
<protein>
    <recommendedName>
        <fullName evidence="5">Spindle pole body component</fullName>
    </recommendedName>
</protein>
<evidence type="ECO:0000256" key="5">
    <source>
        <dbReference type="RuleBase" id="RU363050"/>
    </source>
</evidence>
<dbReference type="RefSeq" id="XP_064656621.1">
    <property type="nucleotide sequence ID" value="XM_064805516.1"/>
</dbReference>
<dbReference type="Pfam" id="PF14609">
    <property type="entry name" value="GCP5-Mod21_N"/>
    <property type="match status" value="1"/>
</dbReference>
<gene>
    <name evidence="9" type="ORF">LTR77_008283</name>
</gene>
<comment type="caution">
    <text evidence="9">The sequence shown here is derived from an EMBL/GenBank/DDBJ whole genome shotgun (WGS) entry which is preliminary data.</text>
</comment>
<dbReference type="InterPro" id="IPR059169">
    <property type="entry name" value="GCP5_N_ext"/>
</dbReference>
<keyword evidence="3 5" id="KW-0493">Microtubule</keyword>
<dbReference type="InterPro" id="IPR042241">
    <property type="entry name" value="GCP_C_sf"/>
</dbReference>
<keyword evidence="4 5" id="KW-0206">Cytoskeleton</keyword>